<accession>A0AAV9U6R4</accession>
<feature type="region of interest" description="Disordered" evidence="9">
    <location>
        <begin position="207"/>
        <end position="233"/>
    </location>
</feature>
<evidence type="ECO:0000256" key="5">
    <source>
        <dbReference type="ARBA" id="ARBA00023125"/>
    </source>
</evidence>
<keyword evidence="6" id="KW-0804">Transcription</keyword>
<reference evidence="11 12" key="1">
    <citation type="submission" date="2019-10" db="EMBL/GenBank/DDBJ databases">
        <authorList>
            <person name="Palmer J.M."/>
        </authorList>
    </citation>
    <scope>NUCLEOTIDE SEQUENCE [LARGE SCALE GENOMIC DNA]</scope>
    <source>
        <strain evidence="11 12">TWF730</strain>
    </source>
</reference>
<feature type="domain" description="Zn(2)-C6 fungal-type" evidence="10">
    <location>
        <begin position="132"/>
        <end position="162"/>
    </location>
</feature>
<dbReference type="PANTHER" id="PTHR47782">
    <property type="entry name" value="ZN(II)2CYS6 TRANSCRIPTION FACTOR (EUROFUNG)-RELATED"/>
    <property type="match status" value="1"/>
</dbReference>
<dbReference type="PANTHER" id="PTHR47782:SF14">
    <property type="entry name" value="ZN(II)2CYS6 TRANSCRIPTION FACTOR (EUROFUNG)"/>
    <property type="match status" value="1"/>
</dbReference>
<dbReference type="GO" id="GO:0000981">
    <property type="term" value="F:DNA-binding transcription factor activity, RNA polymerase II-specific"/>
    <property type="evidence" value="ECO:0007669"/>
    <property type="project" value="InterPro"/>
</dbReference>
<dbReference type="SUPFAM" id="SSF57701">
    <property type="entry name" value="Zn2/Cys6 DNA-binding domain"/>
    <property type="match status" value="1"/>
</dbReference>
<evidence type="ECO:0000256" key="7">
    <source>
        <dbReference type="ARBA" id="ARBA00023242"/>
    </source>
</evidence>
<dbReference type="Proteomes" id="UP001373714">
    <property type="component" value="Unassembled WGS sequence"/>
</dbReference>
<dbReference type="GO" id="GO:0008270">
    <property type="term" value="F:zinc ion binding"/>
    <property type="evidence" value="ECO:0007669"/>
    <property type="project" value="InterPro"/>
</dbReference>
<organism evidence="11 12">
    <name type="scientific">Orbilia blumenaviensis</name>
    <dbReference type="NCBI Taxonomy" id="1796055"/>
    <lineage>
        <taxon>Eukaryota</taxon>
        <taxon>Fungi</taxon>
        <taxon>Dikarya</taxon>
        <taxon>Ascomycota</taxon>
        <taxon>Pezizomycotina</taxon>
        <taxon>Orbiliomycetes</taxon>
        <taxon>Orbiliales</taxon>
        <taxon>Orbiliaceae</taxon>
        <taxon>Orbilia</taxon>
    </lineage>
</organism>
<dbReference type="InterPro" id="IPR036864">
    <property type="entry name" value="Zn2-C6_fun-type_DNA-bd_sf"/>
</dbReference>
<dbReference type="GO" id="GO:0043565">
    <property type="term" value="F:sequence-specific DNA binding"/>
    <property type="evidence" value="ECO:0007669"/>
    <property type="project" value="TreeGrafter"/>
</dbReference>
<sequence>MVVRGSGDGMHADSRLAAALPDNLVFAPDADALLNRDSAAAVAAAAAATVTATVTAASYLNTPPSTPRRHQMPYNRPVSSLSTSLTPSSLSSSSSPPLVIDHNYKQPQPGTNPLPLLSQPRAMAATIPTTIACERCKQKKIKCDGAQPSCSACRRAKVTCKVPDIISNLGFARGHVEALENRVSELQSLIDTKNRELKEIQSRQGSFSSFFTNSPTPSNPFTPGKRSSATSLPPSAFEPTLMHSKDDDLQADLSLARLLVQTLHLKDHGPCISKLSHLIANEKPVSFELISPSDRLPSDHIGNILSMSYLENEQVCFPFLSRHDIIRVYKEIYSAPNQIDHTNIHDYFVLYMIFAIACLSHPPGIENPQTDALRYYKAALVCKERLPLTSTLSNVQNILLLCLFSMHAKISQDAWRLSRRALHLSIEGEFHLGRKNGNVPSLVKNIQQSDREKRIERIKRRAFWSAYCLNRITSNLIYDRPPSMPEASIDLETPPSYELGTDNTESATISLLPCLTNLYNISTVAFTSLNSLDPPPGDAATQLKASMDQYALARNHLLEILKIGYPTKTDNNSLREVELWAPIYVTLSFQCQGMLLHQWALTAIAAQYDAVPQTVQQMTMKHCIDTITFISRRPTKFGHFRIAFVIMLRSLVVLLSALLAKEYQSIEVLMEESGEVSHQDIDGAISAGIRFLRDAGPSQGQSCAFLPALVLALRYAVYEKVLGRCTEIPFLREEGEYSEIRGDMETLYPGLSMLANEMGVASLPIKIGLRHLEEEANTADFPPLNAFGKFGDSGRELEELVRIVGWRLKVQYGVGDAGDSLRAFQERMAVDRVVEAGYVGFSGPAGFNGHHDGWDSGEGLDGVGLQFPQYFGGGGDGLKMDVDFSGFETDIITFE</sequence>
<evidence type="ECO:0000256" key="3">
    <source>
        <dbReference type="ARBA" id="ARBA00022833"/>
    </source>
</evidence>
<dbReference type="InterPro" id="IPR007219">
    <property type="entry name" value="XnlR_reg_dom"/>
</dbReference>
<comment type="caution">
    <text evidence="11">The sequence shown here is derived from an EMBL/GenBank/DDBJ whole genome shotgun (WGS) entry which is preliminary data.</text>
</comment>
<feature type="compositionally biased region" description="Low complexity" evidence="9">
    <location>
        <begin position="77"/>
        <end position="96"/>
    </location>
</feature>
<dbReference type="Gene3D" id="4.10.240.10">
    <property type="entry name" value="Zn(2)-C6 fungal-type DNA-binding domain"/>
    <property type="match status" value="1"/>
</dbReference>
<dbReference type="CDD" id="cd00067">
    <property type="entry name" value="GAL4"/>
    <property type="match status" value="1"/>
</dbReference>
<keyword evidence="2" id="KW-0479">Metal-binding</keyword>
<feature type="coiled-coil region" evidence="8">
    <location>
        <begin position="176"/>
        <end position="203"/>
    </location>
</feature>
<gene>
    <name evidence="11" type="ORF">TWF730_003147</name>
</gene>
<evidence type="ECO:0000256" key="8">
    <source>
        <dbReference type="SAM" id="Coils"/>
    </source>
</evidence>
<comment type="subcellular location">
    <subcellularLocation>
        <location evidence="1">Nucleus</location>
    </subcellularLocation>
</comment>
<proteinExistence type="predicted"/>
<dbReference type="Pfam" id="PF00172">
    <property type="entry name" value="Zn_clus"/>
    <property type="match status" value="1"/>
</dbReference>
<dbReference type="AlphaFoldDB" id="A0AAV9U6R4"/>
<keyword evidence="8" id="KW-0175">Coiled coil</keyword>
<keyword evidence="5" id="KW-0238">DNA-binding</keyword>
<dbReference type="CDD" id="cd12148">
    <property type="entry name" value="fungal_TF_MHR"/>
    <property type="match status" value="1"/>
</dbReference>
<protein>
    <recommendedName>
        <fullName evidence="10">Zn(2)-C6 fungal-type domain-containing protein</fullName>
    </recommendedName>
</protein>
<dbReference type="GO" id="GO:0045944">
    <property type="term" value="P:positive regulation of transcription by RNA polymerase II"/>
    <property type="evidence" value="ECO:0007669"/>
    <property type="project" value="TreeGrafter"/>
</dbReference>
<dbReference type="InterPro" id="IPR001138">
    <property type="entry name" value="Zn2Cys6_DnaBD"/>
</dbReference>
<dbReference type="SMART" id="SM00066">
    <property type="entry name" value="GAL4"/>
    <property type="match status" value="1"/>
</dbReference>
<evidence type="ECO:0000256" key="2">
    <source>
        <dbReference type="ARBA" id="ARBA00022723"/>
    </source>
</evidence>
<keyword evidence="4" id="KW-0805">Transcription regulation</keyword>
<dbReference type="PROSITE" id="PS50048">
    <property type="entry name" value="ZN2_CY6_FUNGAL_2"/>
    <property type="match status" value="1"/>
</dbReference>
<evidence type="ECO:0000313" key="11">
    <source>
        <dbReference type="EMBL" id="KAK6335771.1"/>
    </source>
</evidence>
<evidence type="ECO:0000256" key="6">
    <source>
        <dbReference type="ARBA" id="ARBA00023163"/>
    </source>
</evidence>
<keyword evidence="12" id="KW-1185">Reference proteome</keyword>
<evidence type="ECO:0000313" key="12">
    <source>
        <dbReference type="Proteomes" id="UP001373714"/>
    </source>
</evidence>
<feature type="region of interest" description="Disordered" evidence="9">
    <location>
        <begin position="59"/>
        <end position="96"/>
    </location>
</feature>
<evidence type="ECO:0000259" key="10">
    <source>
        <dbReference type="PROSITE" id="PS50048"/>
    </source>
</evidence>
<keyword evidence="7" id="KW-0539">Nucleus</keyword>
<name>A0AAV9U6R4_9PEZI</name>
<dbReference type="PROSITE" id="PS00463">
    <property type="entry name" value="ZN2_CY6_FUNGAL_1"/>
    <property type="match status" value="1"/>
</dbReference>
<dbReference type="EMBL" id="JAVHNS010000014">
    <property type="protein sequence ID" value="KAK6335771.1"/>
    <property type="molecule type" value="Genomic_DNA"/>
</dbReference>
<dbReference type="GO" id="GO:0006351">
    <property type="term" value="P:DNA-templated transcription"/>
    <property type="evidence" value="ECO:0007669"/>
    <property type="project" value="InterPro"/>
</dbReference>
<feature type="compositionally biased region" description="Low complexity" evidence="9">
    <location>
        <begin position="207"/>
        <end position="223"/>
    </location>
</feature>
<keyword evidence="3" id="KW-0862">Zinc</keyword>
<dbReference type="GO" id="GO:0005634">
    <property type="term" value="C:nucleus"/>
    <property type="evidence" value="ECO:0007669"/>
    <property type="project" value="UniProtKB-SubCell"/>
</dbReference>
<evidence type="ECO:0000256" key="1">
    <source>
        <dbReference type="ARBA" id="ARBA00004123"/>
    </source>
</evidence>
<dbReference type="Pfam" id="PF04082">
    <property type="entry name" value="Fungal_trans"/>
    <property type="match status" value="1"/>
</dbReference>
<evidence type="ECO:0000256" key="4">
    <source>
        <dbReference type="ARBA" id="ARBA00023015"/>
    </source>
</evidence>
<evidence type="ECO:0000256" key="9">
    <source>
        <dbReference type="SAM" id="MobiDB-lite"/>
    </source>
</evidence>
<dbReference type="InterPro" id="IPR052202">
    <property type="entry name" value="Yeast_MetPath_Reg"/>
</dbReference>